<feature type="transmembrane region" description="Helical" evidence="6">
    <location>
        <begin position="159"/>
        <end position="186"/>
    </location>
</feature>
<dbReference type="EMBL" id="CP119939">
    <property type="protein sequence ID" value="WFD03977.1"/>
    <property type="molecule type" value="Genomic_DNA"/>
</dbReference>
<protein>
    <submittedName>
        <fullName evidence="7">Glycerol transporter</fullName>
    </submittedName>
</protein>
<evidence type="ECO:0000256" key="2">
    <source>
        <dbReference type="ARBA" id="ARBA00010323"/>
    </source>
</evidence>
<evidence type="ECO:0000313" key="7">
    <source>
        <dbReference type="EMBL" id="WFD03977.1"/>
    </source>
</evidence>
<keyword evidence="4 6" id="KW-1133">Transmembrane helix</keyword>
<dbReference type="Pfam" id="PF03062">
    <property type="entry name" value="MBOAT"/>
    <property type="match status" value="1"/>
</dbReference>
<evidence type="ECO:0000256" key="6">
    <source>
        <dbReference type="SAM" id="Phobius"/>
    </source>
</evidence>
<feature type="transmembrane region" description="Helical" evidence="6">
    <location>
        <begin position="341"/>
        <end position="361"/>
    </location>
</feature>
<organism evidence="7 8">
    <name type="scientific">Malassezia obtusa</name>
    <dbReference type="NCBI Taxonomy" id="76774"/>
    <lineage>
        <taxon>Eukaryota</taxon>
        <taxon>Fungi</taxon>
        <taxon>Dikarya</taxon>
        <taxon>Basidiomycota</taxon>
        <taxon>Ustilaginomycotina</taxon>
        <taxon>Malasseziomycetes</taxon>
        <taxon>Malasseziales</taxon>
        <taxon>Malasseziaceae</taxon>
        <taxon>Malassezia</taxon>
    </lineage>
</organism>
<keyword evidence="8" id="KW-1185">Reference proteome</keyword>
<dbReference type="PANTHER" id="PTHR13285:SF18">
    <property type="entry name" value="PROTEIN-CYSTEINE N-PALMITOYLTRANSFERASE RASP"/>
    <property type="match status" value="1"/>
</dbReference>
<feature type="transmembrane region" description="Helical" evidence="6">
    <location>
        <begin position="206"/>
        <end position="226"/>
    </location>
</feature>
<dbReference type="InterPro" id="IPR051085">
    <property type="entry name" value="MB_O-acyltransferase"/>
</dbReference>
<feature type="transmembrane region" description="Helical" evidence="6">
    <location>
        <begin position="454"/>
        <end position="470"/>
    </location>
</feature>
<feature type="transmembrane region" description="Helical" evidence="6">
    <location>
        <begin position="509"/>
        <end position="532"/>
    </location>
</feature>
<sequence length="585" mass="67505">MADDVQTRLMPLEVEPEDTPMSLWKRRGITLLTVDPYITEGPEPPQKHEVAPAPRYTTREFWVYFVALATVPAYMIYVPIRLSYPSTNANFSAYENRLVPGWMNGRRRDNSDYQYRLFRDYLPMLCALIGAYSVLSWCVKGLVLASRCTAAQQLHIRKLFWGTMGAVCVGALHGTNTLKLLALALINYYVAHAATRLTPTASRTVVWVWNAAALFLVFYLDGVPYARLTPALAWLDTYAGLLPRWYINYNFSMLRFVSYALDYQWAEAKTPVDPARELAPGVPDARTRTRHHRPMAEYGLGNYLLYIFYPPLFIAGPIMTFNDFAAQLARPLPVRISHVCFYAVRFALLLLSMEFMLHYMYVNAIKNARAWSNNTPMELSMIGFWNLIFVWLKLLLPWRLFRLWALLDGVDPPENMIRAMFNNYSAMGFWRSWHRSYNLWVVRYIYIPVGGSRNILPAVFLVFTFVALWHDLSFTLLAWAWLVTLFIAPEVLARYLLPSHKYASRPWYRHVCALGGALNVLLMMTANLVGFVVGIDGVKYLWSQLVADWDGVVFVLVAITGLYIGVQFMFEYRAEELRHNIQRKC</sequence>
<dbReference type="GO" id="GO:0016020">
    <property type="term" value="C:membrane"/>
    <property type="evidence" value="ECO:0007669"/>
    <property type="project" value="UniProtKB-SubCell"/>
</dbReference>
<evidence type="ECO:0000256" key="5">
    <source>
        <dbReference type="ARBA" id="ARBA00023136"/>
    </source>
</evidence>
<name>A0AAF0ISW3_9BASI</name>
<evidence type="ECO:0000256" key="3">
    <source>
        <dbReference type="ARBA" id="ARBA00022692"/>
    </source>
</evidence>
<keyword evidence="5 6" id="KW-0472">Membrane</keyword>
<feature type="transmembrane region" description="Helical" evidence="6">
    <location>
        <begin position="303"/>
        <end position="321"/>
    </location>
</feature>
<dbReference type="InterPro" id="IPR004299">
    <property type="entry name" value="MBOAT_fam"/>
</dbReference>
<feature type="transmembrane region" description="Helical" evidence="6">
    <location>
        <begin position="61"/>
        <end position="80"/>
    </location>
</feature>
<dbReference type="GO" id="GO:0006506">
    <property type="term" value="P:GPI anchor biosynthetic process"/>
    <property type="evidence" value="ECO:0007669"/>
    <property type="project" value="TreeGrafter"/>
</dbReference>
<evidence type="ECO:0000313" key="8">
    <source>
        <dbReference type="Proteomes" id="UP001214603"/>
    </source>
</evidence>
<dbReference type="Proteomes" id="UP001214603">
    <property type="component" value="Chromosome 6"/>
</dbReference>
<evidence type="ECO:0000256" key="1">
    <source>
        <dbReference type="ARBA" id="ARBA00004141"/>
    </source>
</evidence>
<keyword evidence="3 6" id="KW-0812">Transmembrane</keyword>
<dbReference type="GO" id="GO:0008374">
    <property type="term" value="F:O-acyltransferase activity"/>
    <property type="evidence" value="ECO:0007669"/>
    <property type="project" value="TreeGrafter"/>
</dbReference>
<proteinExistence type="inferred from homology"/>
<dbReference type="PANTHER" id="PTHR13285">
    <property type="entry name" value="ACYLTRANSFERASE"/>
    <property type="match status" value="1"/>
</dbReference>
<evidence type="ECO:0000256" key="4">
    <source>
        <dbReference type="ARBA" id="ARBA00022989"/>
    </source>
</evidence>
<feature type="transmembrane region" description="Helical" evidence="6">
    <location>
        <begin position="121"/>
        <end position="139"/>
    </location>
</feature>
<feature type="transmembrane region" description="Helical" evidence="6">
    <location>
        <begin position="476"/>
        <end position="497"/>
    </location>
</feature>
<comment type="subcellular location">
    <subcellularLocation>
        <location evidence="1">Membrane</location>
        <topology evidence="1">Multi-pass membrane protein</topology>
    </subcellularLocation>
</comment>
<gene>
    <name evidence="7" type="primary">GUP1</name>
    <name evidence="7" type="ORF">MOBT1_002674</name>
</gene>
<reference evidence="7" key="1">
    <citation type="submission" date="2023-03" db="EMBL/GenBank/DDBJ databases">
        <title>Mating type loci evolution in Malassezia.</title>
        <authorList>
            <person name="Coelho M.A."/>
        </authorList>
    </citation>
    <scope>NUCLEOTIDE SEQUENCE</scope>
    <source>
        <strain evidence="7">CBS 7876</strain>
    </source>
</reference>
<feature type="transmembrane region" description="Helical" evidence="6">
    <location>
        <begin position="552"/>
        <end position="570"/>
    </location>
</feature>
<comment type="similarity">
    <text evidence="2">Belongs to the membrane-bound acyltransferase family.</text>
</comment>
<dbReference type="GO" id="GO:0005783">
    <property type="term" value="C:endoplasmic reticulum"/>
    <property type="evidence" value="ECO:0007669"/>
    <property type="project" value="TreeGrafter"/>
</dbReference>
<dbReference type="AlphaFoldDB" id="A0AAF0ISW3"/>
<accession>A0AAF0ISW3</accession>